<accession>E6PW52</accession>
<evidence type="ECO:0000313" key="1">
    <source>
        <dbReference type="EMBL" id="CBH99159.1"/>
    </source>
</evidence>
<name>E6PW52_9ZZZZ</name>
<protein>
    <submittedName>
        <fullName evidence="1">Uncharacterized protein</fullName>
    </submittedName>
</protein>
<reference evidence="1" key="1">
    <citation type="submission" date="2009-10" db="EMBL/GenBank/DDBJ databases">
        <title>Diversity of trophic interactions inside an arsenic-rich microbial ecosystem.</title>
        <authorList>
            <person name="Bertin P.N."/>
            <person name="Heinrich-Salmeron A."/>
            <person name="Pelletier E."/>
            <person name="Goulhen-Chollet F."/>
            <person name="Arsene-Ploetze F."/>
            <person name="Gallien S."/>
            <person name="Calteau A."/>
            <person name="Vallenet D."/>
            <person name="Casiot C."/>
            <person name="Chane-Woon-Ming B."/>
            <person name="Giloteaux L."/>
            <person name="Barakat M."/>
            <person name="Bonnefoy V."/>
            <person name="Bruneel O."/>
            <person name="Chandler M."/>
            <person name="Cleiss J."/>
            <person name="Duran R."/>
            <person name="Elbaz-Poulichet F."/>
            <person name="Fonknechten N."/>
            <person name="Lauga B."/>
            <person name="Mornico D."/>
            <person name="Ortet P."/>
            <person name="Schaeffer C."/>
            <person name="Siguier P."/>
            <person name="Alexander Thil Smith A."/>
            <person name="Van Dorsselaer A."/>
            <person name="Weissenbach J."/>
            <person name="Medigue C."/>
            <person name="Le Paslier D."/>
        </authorList>
    </citation>
    <scope>NUCLEOTIDE SEQUENCE</scope>
</reference>
<gene>
    <name evidence="1" type="ORF">CARN2_0337</name>
</gene>
<dbReference type="AlphaFoldDB" id="E6PW52"/>
<sequence>MGNKLLILVLVILPVGLIGLGIFIGYSQVFGMAAPARGHVQTSAQAKAQTTGAKPAAG</sequence>
<comment type="caution">
    <text evidence="1">The sequence shown here is derived from an EMBL/GenBank/DDBJ whole genome shotgun (WGS) entry which is preliminary data.</text>
</comment>
<organism evidence="1">
    <name type="scientific">mine drainage metagenome</name>
    <dbReference type="NCBI Taxonomy" id="410659"/>
    <lineage>
        <taxon>unclassified sequences</taxon>
        <taxon>metagenomes</taxon>
        <taxon>ecological metagenomes</taxon>
    </lineage>
</organism>
<dbReference type="EMBL" id="CABM01000068">
    <property type="protein sequence ID" value="CBH99159.1"/>
    <property type="molecule type" value="Genomic_DNA"/>
</dbReference>
<proteinExistence type="predicted"/>